<reference evidence="3" key="1">
    <citation type="submission" date="2015-10" db="EMBL/GenBank/DDBJ databases">
        <title>Niche specialization of a soil ammonia-oxidizing archaeon, Candidatus Nitrosocosmicus oleophilus.</title>
        <authorList>
            <person name="Jung M.-Y."/>
            <person name="Rhee S.-K."/>
        </authorList>
    </citation>
    <scope>NUCLEOTIDE SEQUENCE [LARGE SCALE GENOMIC DNA]</scope>
    <source>
        <strain evidence="3">MY3</strain>
    </source>
</reference>
<sequence>MGYMSISFEPLLSIYQSYKYVLRFYSQKQKYFTKKIAFMAIVLHNSYILSPSIVNILAQRLQTIEKGNHIIAVYPTKEEKFNEAFAFLKAGLERNEVVVITTTDLSKDEIRARMANEWQLNIPTLESRGDVIIRTTEEAYFPDGIPNIQRTNALWTTLVENCLCKGKTGMRVFGDMRAFFKSGFTKELLEYESSLEQRFNFPIIGICAYDSKDIKNNFTAEQIGQLQHHHNPVWMEDY</sequence>
<evidence type="ECO:0000259" key="1">
    <source>
        <dbReference type="Pfam" id="PF14417"/>
    </source>
</evidence>
<keyword evidence="3" id="KW-1185">Reference proteome</keyword>
<proteinExistence type="predicted"/>
<dbReference type="KEGG" id="taa:NMY3_00303"/>
<gene>
    <name evidence="2" type="ORF">NMY3_00303</name>
</gene>
<dbReference type="AlphaFoldDB" id="A0A654LU42"/>
<protein>
    <recommendedName>
        <fullName evidence="1">MEDS domain-containing protein</fullName>
    </recommendedName>
</protein>
<dbReference type="Pfam" id="PF14417">
    <property type="entry name" value="MEDS"/>
    <property type="match status" value="1"/>
</dbReference>
<dbReference type="Proteomes" id="UP000058925">
    <property type="component" value="Chromosome"/>
</dbReference>
<accession>A0A654LU42</accession>
<evidence type="ECO:0000313" key="3">
    <source>
        <dbReference type="Proteomes" id="UP000058925"/>
    </source>
</evidence>
<feature type="domain" description="MEDS" evidence="1">
    <location>
        <begin position="69"/>
        <end position="230"/>
    </location>
</feature>
<dbReference type="InterPro" id="IPR025847">
    <property type="entry name" value="MEDS_domain"/>
</dbReference>
<evidence type="ECO:0000313" key="2">
    <source>
        <dbReference type="EMBL" id="ALI34517.1"/>
    </source>
</evidence>
<name>A0A654LU42_9ARCH</name>
<dbReference type="EMBL" id="CP012850">
    <property type="protein sequence ID" value="ALI34517.1"/>
    <property type="molecule type" value="Genomic_DNA"/>
</dbReference>
<organism evidence="2 3">
    <name type="scientific">Candidatus Nitrosocosmicus oleophilus</name>
    <dbReference type="NCBI Taxonomy" id="1353260"/>
    <lineage>
        <taxon>Archaea</taxon>
        <taxon>Nitrososphaerota</taxon>
        <taxon>Nitrososphaeria</taxon>
        <taxon>Nitrososphaerales</taxon>
        <taxon>Nitrososphaeraceae</taxon>
        <taxon>Candidatus Nitrosocosmicus</taxon>
    </lineage>
</organism>